<sequence>MRFHTIAATAVVGLLVGTAAAGPIGYGICQTGCAAIVVACYSAAGFTFGTVLAAAAPPAILACNSAYGTCQAACAVVLLGPTP</sequence>
<accession>A0A9P4PRY3</accession>
<dbReference type="Proteomes" id="UP000799764">
    <property type="component" value="Unassembled WGS sequence"/>
</dbReference>
<keyword evidence="1" id="KW-0732">Signal</keyword>
<feature type="signal peptide" evidence="1">
    <location>
        <begin position="1"/>
        <end position="21"/>
    </location>
</feature>
<reference evidence="2" key="1">
    <citation type="journal article" date="2020" name="Stud. Mycol.">
        <title>101 Dothideomycetes genomes: a test case for predicting lifestyles and emergence of pathogens.</title>
        <authorList>
            <person name="Haridas S."/>
            <person name="Albert R."/>
            <person name="Binder M."/>
            <person name="Bloem J."/>
            <person name="Labutti K."/>
            <person name="Salamov A."/>
            <person name="Andreopoulos B."/>
            <person name="Baker S."/>
            <person name="Barry K."/>
            <person name="Bills G."/>
            <person name="Bluhm B."/>
            <person name="Cannon C."/>
            <person name="Castanera R."/>
            <person name="Culley D."/>
            <person name="Daum C."/>
            <person name="Ezra D."/>
            <person name="Gonzalez J."/>
            <person name="Henrissat B."/>
            <person name="Kuo A."/>
            <person name="Liang C."/>
            <person name="Lipzen A."/>
            <person name="Lutzoni F."/>
            <person name="Magnuson J."/>
            <person name="Mondo S."/>
            <person name="Nolan M."/>
            <person name="Ohm R."/>
            <person name="Pangilinan J."/>
            <person name="Park H.-J."/>
            <person name="Ramirez L."/>
            <person name="Alfaro M."/>
            <person name="Sun H."/>
            <person name="Tritt A."/>
            <person name="Yoshinaga Y."/>
            <person name="Zwiers L.-H."/>
            <person name="Turgeon B."/>
            <person name="Goodwin S."/>
            <person name="Spatafora J."/>
            <person name="Crous P."/>
            <person name="Grigoriev I."/>
        </authorList>
    </citation>
    <scope>NUCLEOTIDE SEQUENCE</scope>
    <source>
        <strain evidence="2">CBS 690.94</strain>
    </source>
</reference>
<organism evidence="2 3">
    <name type="scientific">Karstenula rhodostoma CBS 690.94</name>
    <dbReference type="NCBI Taxonomy" id="1392251"/>
    <lineage>
        <taxon>Eukaryota</taxon>
        <taxon>Fungi</taxon>
        <taxon>Dikarya</taxon>
        <taxon>Ascomycota</taxon>
        <taxon>Pezizomycotina</taxon>
        <taxon>Dothideomycetes</taxon>
        <taxon>Pleosporomycetidae</taxon>
        <taxon>Pleosporales</taxon>
        <taxon>Massarineae</taxon>
        <taxon>Didymosphaeriaceae</taxon>
        <taxon>Karstenula</taxon>
    </lineage>
</organism>
<evidence type="ECO:0000313" key="2">
    <source>
        <dbReference type="EMBL" id="KAF2447884.1"/>
    </source>
</evidence>
<gene>
    <name evidence="2" type="ORF">P171DRAFT_354022</name>
</gene>
<evidence type="ECO:0000313" key="3">
    <source>
        <dbReference type="Proteomes" id="UP000799764"/>
    </source>
</evidence>
<feature type="chain" id="PRO_5040417153" description="Cysteine-rich protein" evidence="1">
    <location>
        <begin position="22"/>
        <end position="83"/>
    </location>
</feature>
<evidence type="ECO:0008006" key="4">
    <source>
        <dbReference type="Google" id="ProtNLM"/>
    </source>
</evidence>
<evidence type="ECO:0000256" key="1">
    <source>
        <dbReference type="SAM" id="SignalP"/>
    </source>
</evidence>
<keyword evidence="3" id="KW-1185">Reference proteome</keyword>
<proteinExistence type="predicted"/>
<dbReference type="AlphaFoldDB" id="A0A9P4PRY3"/>
<comment type="caution">
    <text evidence="2">The sequence shown here is derived from an EMBL/GenBank/DDBJ whole genome shotgun (WGS) entry which is preliminary data.</text>
</comment>
<name>A0A9P4PRY3_9PLEO</name>
<dbReference type="PANTHER" id="PTHR37475:SF1">
    <property type="entry name" value="ZYGOTE-SPECIFIC PROTEIN"/>
    <property type="match status" value="1"/>
</dbReference>
<dbReference type="EMBL" id="MU001496">
    <property type="protein sequence ID" value="KAF2447884.1"/>
    <property type="molecule type" value="Genomic_DNA"/>
</dbReference>
<dbReference type="PANTHER" id="PTHR37475">
    <property type="entry name" value="ZYGOTE-SPECIFIC CLASS V COPY B GENE PROTEIN"/>
    <property type="match status" value="1"/>
</dbReference>
<protein>
    <recommendedName>
        <fullName evidence="4">Cysteine-rich protein</fullName>
    </recommendedName>
</protein>